<dbReference type="PROSITE" id="PS51257">
    <property type="entry name" value="PROKAR_LIPOPROTEIN"/>
    <property type="match status" value="1"/>
</dbReference>
<comment type="caution">
    <text evidence="2">The sequence shown here is derived from an EMBL/GenBank/DDBJ whole genome shotgun (WGS) entry which is preliminary data.</text>
</comment>
<proteinExistence type="predicted"/>
<feature type="signal peptide" evidence="1">
    <location>
        <begin position="1"/>
        <end position="22"/>
    </location>
</feature>
<feature type="chain" id="PRO_5046753663" evidence="1">
    <location>
        <begin position="23"/>
        <end position="214"/>
    </location>
</feature>
<evidence type="ECO:0000313" key="2">
    <source>
        <dbReference type="EMBL" id="MFC6237147.1"/>
    </source>
</evidence>
<evidence type="ECO:0000313" key="3">
    <source>
        <dbReference type="Proteomes" id="UP001596138"/>
    </source>
</evidence>
<sequence>MRRRTVLAPALVLGLLASGCSALPGPAPRPTAVVSTSSADPYGVGSVPWPADDDAAAQWLARMPAEVEGLAKVSSDEPGAGFDFVVYRSGAEDDDRSVAWFDGGGLEGLLGVLDLDDGAQPCEGWESSPSIAVLAGQAGDELGTAIRALPETLPEAVPWWSCTFTHDELGEPLDPADWEWFATWVSGDRSFTVSTGDEAERDALVRAAVQAAAG</sequence>
<evidence type="ECO:0000256" key="1">
    <source>
        <dbReference type="SAM" id="SignalP"/>
    </source>
</evidence>
<dbReference type="RefSeq" id="WP_386764202.1">
    <property type="nucleotide sequence ID" value="NZ_JBHSTI010000008.1"/>
</dbReference>
<gene>
    <name evidence="2" type="ORF">ACFQGU_04610</name>
</gene>
<accession>A0ABW1SYP0</accession>
<keyword evidence="3" id="KW-1185">Reference proteome</keyword>
<reference evidence="3" key="1">
    <citation type="journal article" date="2019" name="Int. J. Syst. Evol. Microbiol.">
        <title>The Global Catalogue of Microorganisms (GCM) 10K type strain sequencing project: providing services to taxonomists for standard genome sequencing and annotation.</title>
        <authorList>
            <consortium name="The Broad Institute Genomics Platform"/>
            <consortium name="The Broad Institute Genome Sequencing Center for Infectious Disease"/>
            <person name="Wu L."/>
            <person name="Ma J."/>
        </authorList>
    </citation>
    <scope>NUCLEOTIDE SEQUENCE [LARGE SCALE GENOMIC DNA]</scope>
    <source>
        <strain evidence="3">CGMCC 4.7317</strain>
    </source>
</reference>
<dbReference type="EMBL" id="JBHSTI010000008">
    <property type="protein sequence ID" value="MFC6237147.1"/>
    <property type="molecule type" value="Genomic_DNA"/>
</dbReference>
<protein>
    <submittedName>
        <fullName evidence="2">Uncharacterized protein</fullName>
    </submittedName>
</protein>
<organism evidence="2 3">
    <name type="scientific">Longivirga aurantiaca</name>
    <dbReference type="NCBI Taxonomy" id="1837743"/>
    <lineage>
        <taxon>Bacteria</taxon>
        <taxon>Bacillati</taxon>
        <taxon>Actinomycetota</taxon>
        <taxon>Actinomycetes</taxon>
        <taxon>Sporichthyales</taxon>
        <taxon>Sporichthyaceae</taxon>
        <taxon>Longivirga</taxon>
    </lineage>
</organism>
<name>A0ABW1SYP0_9ACTN</name>
<keyword evidence="1" id="KW-0732">Signal</keyword>
<dbReference type="Proteomes" id="UP001596138">
    <property type="component" value="Unassembled WGS sequence"/>
</dbReference>